<feature type="chain" id="PRO_5023068231" description="PepSY domain-containing protein" evidence="1">
    <location>
        <begin position="23"/>
        <end position="109"/>
    </location>
</feature>
<dbReference type="AlphaFoldDB" id="A0A5E7FWP0"/>
<dbReference type="InterPro" id="IPR025711">
    <property type="entry name" value="PepSY"/>
</dbReference>
<name>A0A5E7FWP0_PSEFL</name>
<protein>
    <recommendedName>
        <fullName evidence="2">PepSY domain-containing protein</fullName>
    </recommendedName>
</protein>
<dbReference type="RefSeq" id="WP_150807405.1">
    <property type="nucleotide sequence ID" value="NZ_CABVHY010000053.1"/>
</dbReference>
<feature type="domain" description="PepSY" evidence="2">
    <location>
        <begin position="8"/>
        <end position="82"/>
    </location>
</feature>
<evidence type="ECO:0000313" key="4">
    <source>
        <dbReference type="Proteomes" id="UP000379480"/>
    </source>
</evidence>
<dbReference type="EMBL" id="CABVHY010000053">
    <property type="protein sequence ID" value="VVO43809.1"/>
    <property type="molecule type" value="Genomic_DNA"/>
</dbReference>
<sequence precursor="true">MKSGFIASTTLLSLLLSGYALADDNCSDPVSDWRPRDTLRHLVELQYGWSVQRIKVDDGCYELKGLDRKGNAIEASYSPASLRLRALEIHFRDDGDGDVTDYLGSPLPE</sequence>
<keyword evidence="1" id="KW-0732">Signal</keyword>
<dbReference type="Pfam" id="PF13670">
    <property type="entry name" value="PepSY_2"/>
    <property type="match status" value="1"/>
</dbReference>
<evidence type="ECO:0000256" key="1">
    <source>
        <dbReference type="SAM" id="SignalP"/>
    </source>
</evidence>
<feature type="signal peptide" evidence="1">
    <location>
        <begin position="1"/>
        <end position="22"/>
    </location>
</feature>
<dbReference type="OrthoDB" id="5625293at2"/>
<evidence type="ECO:0000259" key="2">
    <source>
        <dbReference type="Pfam" id="PF13670"/>
    </source>
</evidence>
<organism evidence="3 4">
    <name type="scientific">Pseudomonas fluorescens</name>
    <dbReference type="NCBI Taxonomy" id="294"/>
    <lineage>
        <taxon>Bacteria</taxon>
        <taxon>Pseudomonadati</taxon>
        <taxon>Pseudomonadota</taxon>
        <taxon>Gammaproteobacteria</taxon>
        <taxon>Pseudomonadales</taxon>
        <taxon>Pseudomonadaceae</taxon>
        <taxon>Pseudomonas</taxon>
    </lineage>
</organism>
<proteinExistence type="predicted"/>
<evidence type="ECO:0000313" key="3">
    <source>
        <dbReference type="EMBL" id="VVO43809.1"/>
    </source>
</evidence>
<reference evidence="3 4" key="1">
    <citation type="submission" date="2019-09" db="EMBL/GenBank/DDBJ databases">
        <authorList>
            <person name="Chandra G."/>
            <person name="Truman W A."/>
        </authorList>
    </citation>
    <scope>NUCLEOTIDE SEQUENCE [LARGE SCALE GENOMIC DNA]</scope>
    <source>
        <strain evidence="3">PS723</strain>
    </source>
</reference>
<accession>A0A5E7FWP0</accession>
<gene>
    <name evidence="3" type="ORF">PS723_06242</name>
</gene>
<dbReference type="Proteomes" id="UP000379480">
    <property type="component" value="Unassembled WGS sequence"/>
</dbReference>